<dbReference type="InterPro" id="IPR025378">
    <property type="entry name" value="DUF4368"/>
</dbReference>
<dbReference type="Pfam" id="PF14287">
    <property type="entry name" value="DUF4368"/>
    <property type="match status" value="1"/>
</dbReference>
<gene>
    <name evidence="3" type="ORF">OCV66_05510</name>
</gene>
<protein>
    <submittedName>
        <fullName evidence="3">DUF4368 domain-containing protein</fullName>
    </submittedName>
</protein>
<comment type="caution">
    <text evidence="3">The sequence shown here is derived from an EMBL/GenBank/DDBJ whole genome shotgun (WGS) entry which is preliminary data.</text>
</comment>
<dbReference type="Proteomes" id="UP001652397">
    <property type="component" value="Unassembled WGS sequence"/>
</dbReference>
<keyword evidence="4" id="KW-1185">Reference proteome</keyword>
<keyword evidence="1" id="KW-0175">Coiled coil</keyword>
<dbReference type="RefSeq" id="WP_243182377.1">
    <property type="nucleotide sequence ID" value="NZ_JAOQJE010000004.1"/>
</dbReference>
<evidence type="ECO:0000259" key="2">
    <source>
        <dbReference type="Pfam" id="PF14287"/>
    </source>
</evidence>
<organism evidence="3 4">
    <name type="scientific">Agathobaculum ammoniilyticum</name>
    <dbReference type="NCBI Taxonomy" id="2981778"/>
    <lineage>
        <taxon>Bacteria</taxon>
        <taxon>Bacillati</taxon>
        <taxon>Bacillota</taxon>
        <taxon>Clostridia</taxon>
        <taxon>Eubacteriales</taxon>
        <taxon>Butyricicoccaceae</taxon>
        <taxon>Agathobaculum</taxon>
    </lineage>
</organism>
<dbReference type="EMBL" id="JAOQJE010000004">
    <property type="protein sequence ID" value="MCU6788547.1"/>
    <property type="molecule type" value="Genomic_DNA"/>
</dbReference>
<accession>A0ABT2U3I2</accession>
<feature type="domain" description="DUF4368" evidence="2">
    <location>
        <begin position="139"/>
        <end position="202"/>
    </location>
</feature>
<evidence type="ECO:0000256" key="1">
    <source>
        <dbReference type="SAM" id="Coils"/>
    </source>
</evidence>
<feature type="coiled-coil region" evidence="1">
    <location>
        <begin position="54"/>
        <end position="146"/>
    </location>
</feature>
<evidence type="ECO:0000313" key="3">
    <source>
        <dbReference type="EMBL" id="MCU6788547.1"/>
    </source>
</evidence>
<name>A0ABT2U3I2_9FIRM</name>
<reference evidence="3 4" key="1">
    <citation type="journal article" date="2021" name="ISME Commun">
        <title>Automated analysis of genomic sequences facilitates high-throughput and comprehensive description of bacteria.</title>
        <authorList>
            <person name="Hitch T.C.A."/>
        </authorList>
    </citation>
    <scope>NUCLEOTIDE SEQUENCE [LARGE SCALE GENOMIC DNA]</scope>
    <source>
        <strain evidence="3 4">Sanger_34</strain>
    </source>
</reference>
<proteinExistence type="predicted"/>
<sequence length="218" mass="25456">MYYCTSKSFETRQDHFICSTSRKRGKDVCETHFIRAVVLEEGTLQHMRLLFLCIANYEDEFRKALGAKRTAESKKELSAKKRALQKSENRMSELDRLFKRIYEDMVNGKLSEARFQMLSDDYEQEQDELRAKIEMLENEIQNQENHVESVDTFIRLAKKHLYLEKLTPEVLNDMVKAVYVHAPDKSSGHRVQDVDISYNHIGILPANLLYDIMNGKAA</sequence>
<evidence type="ECO:0000313" key="4">
    <source>
        <dbReference type="Proteomes" id="UP001652397"/>
    </source>
</evidence>